<dbReference type="InterPro" id="IPR051345">
    <property type="entry name" value="Importin_beta-like_NTR"/>
</dbReference>
<evidence type="ECO:0000256" key="1">
    <source>
        <dbReference type="ARBA" id="ARBA00004123"/>
    </source>
</evidence>
<dbReference type="STRING" id="857340.A0A086T190"/>
<dbReference type="PANTHER" id="PTHR12363:SF33">
    <property type="entry name" value="IMPORTIN-13"/>
    <property type="match status" value="1"/>
</dbReference>
<dbReference type="Pfam" id="PF08389">
    <property type="entry name" value="Xpo1"/>
    <property type="match status" value="1"/>
</dbReference>
<dbReference type="Gene3D" id="1.25.10.10">
    <property type="entry name" value="Leucine-rich Repeat Variant"/>
    <property type="match status" value="1"/>
</dbReference>
<dbReference type="PANTHER" id="PTHR12363">
    <property type="entry name" value="TRANSPORTIN 3 AND IMPORTIN 13"/>
    <property type="match status" value="1"/>
</dbReference>
<accession>A0A086T190</accession>
<sequence>MDLNEQAVPLSIEQIEALVVTLYQPNKPEVIAATQAALTQLQSSPRAWSIARDLLTRPDEKVKFHGALIIIIKLNTESSSLSNEDATELLTNLIGWYIDSFSSGISPLVTRKLSSALATFLIHFHSLWGRYICHLATCLAARQPCHPGVVGEPDEAFSAFGPLESTELQAILWVITTVMEDASKLDLDSEKNAGLYDVLRRNTPDAVDVLSKAMASNTARPQVHEDAIKCLQSWIWFAHRTSARDRYFIDALRPLVTVVISALSTDTSTDASMELITDVLANFPSLLTEEHYNMLLDILRGPWAQDLYQKLVQDNSEFETFQFAQLLLGFGEARVDSLMRSDDERSRSLLLSLCGLLSIPGYPAVEDRVFIPTLEFWSTYVETLANEVHSADMSPGSWVAPAVSFAMQAVSNAWQRICYPSPGEFSQWDASDRVGFNDARKDVADVLQSTFALAGPQLAFTFAELVLEALSTTSWLRLEAAAFCLGSLSDCIKEDTRCDDALFSVFSSPLFTILQTNRSEVPARVRQTCVSLIEHYTEYFERNVALLPPALNLLFSMVGEHGLAAPACKSISRLCSSCRHHLFPEIWAFLDEYQKLMTGQKLDCLSNEKILGGISCVAQGYPDESQRLAALSKILGFVEADLRKTMEWNYSPPPATDFPCGPGSRCLDDGGLENPSLHMSIRVLRCLLSIARGFQSPAEAPIELEVKSRRGTQPGPELSSLQRRIFDVIIQIETLYPTIAEVTETICSILRAGFSEYEAGPFVFPPKDIAHYLTGHAIDVPRIGLVVRTACSFASSVHHNEELPSRHALLSEILLWVVGLTRNLPEPESDPELTHNAIDFCSRLVAKSPQTLLRLQPFEAAEFLFLFTLKVLDGREPLPKAASAEFWTVFMNLRTASSDIQEGCLHVMNTLGPLLGQSLARNIGGNASRSELDKLSEPIKKLVSHYPSAKDWLGAGLEDPSFPSSKVTSEDKALFVKKLISRLL</sequence>
<dbReference type="HOGENOM" id="CLU_005271_0_0_1"/>
<gene>
    <name evidence="9" type="ORF">ACRE_061260</name>
</gene>
<dbReference type="OrthoDB" id="2016913at2759"/>
<evidence type="ECO:0000313" key="10">
    <source>
        <dbReference type="Proteomes" id="UP000029964"/>
    </source>
</evidence>
<dbReference type="InterPro" id="IPR057942">
    <property type="entry name" value="TPR_TNPO3_IPO13_3rd"/>
</dbReference>
<dbReference type="InterPro" id="IPR013598">
    <property type="entry name" value="Exportin-1/Importin-b-like"/>
</dbReference>
<keyword evidence="3" id="KW-0813">Transport</keyword>
<dbReference type="SUPFAM" id="SSF48371">
    <property type="entry name" value="ARM repeat"/>
    <property type="match status" value="1"/>
</dbReference>
<evidence type="ECO:0000256" key="3">
    <source>
        <dbReference type="ARBA" id="ARBA00022448"/>
    </source>
</evidence>
<keyword evidence="6" id="KW-0539">Nucleus</keyword>
<keyword evidence="4" id="KW-0819">tRNA processing</keyword>
<dbReference type="Pfam" id="PF24140">
    <property type="entry name" value="TPR_TNPO3_IPO13_3rd"/>
    <property type="match status" value="1"/>
</dbReference>
<reference evidence="10" key="1">
    <citation type="journal article" date="2014" name="Genome Announc.">
        <title>Genome sequence and annotation of Acremonium chrysogenum, producer of the beta-lactam antibiotic cephalosporin C.</title>
        <authorList>
            <person name="Terfehr D."/>
            <person name="Dahlmann T.A."/>
            <person name="Specht T."/>
            <person name="Zadra I."/>
            <person name="Kuernsteiner H."/>
            <person name="Kueck U."/>
        </authorList>
    </citation>
    <scope>NUCLEOTIDE SEQUENCE [LARGE SCALE GENOMIC DNA]</scope>
    <source>
        <strain evidence="10">ATCC 11550 / CBS 779.69 / DSM 880 / IAM 14645 / JCM 23072 / IMI 49137</strain>
    </source>
</reference>
<comment type="subcellular location">
    <subcellularLocation>
        <location evidence="1">Nucleus</location>
    </subcellularLocation>
</comment>
<dbReference type="InterPro" id="IPR011989">
    <property type="entry name" value="ARM-like"/>
</dbReference>
<evidence type="ECO:0000256" key="7">
    <source>
        <dbReference type="ARBA" id="ARBA00025147"/>
    </source>
</evidence>
<keyword evidence="10" id="KW-1185">Reference proteome</keyword>
<dbReference type="GO" id="GO:0005634">
    <property type="term" value="C:nucleus"/>
    <property type="evidence" value="ECO:0007669"/>
    <property type="project" value="UniProtKB-SubCell"/>
</dbReference>
<evidence type="ECO:0000313" key="9">
    <source>
        <dbReference type="EMBL" id="KFH43122.1"/>
    </source>
</evidence>
<keyword evidence="5" id="KW-0653">Protein transport</keyword>
<protein>
    <submittedName>
        <fullName evidence="9">Importin beta-like protein</fullName>
    </submittedName>
</protein>
<evidence type="ECO:0000256" key="5">
    <source>
        <dbReference type="ARBA" id="ARBA00022927"/>
    </source>
</evidence>
<dbReference type="GO" id="GO:0006606">
    <property type="term" value="P:protein import into nucleus"/>
    <property type="evidence" value="ECO:0007669"/>
    <property type="project" value="TreeGrafter"/>
</dbReference>
<evidence type="ECO:0000259" key="8">
    <source>
        <dbReference type="Pfam" id="PF08389"/>
    </source>
</evidence>
<dbReference type="Proteomes" id="UP000029964">
    <property type="component" value="Unassembled WGS sequence"/>
</dbReference>
<dbReference type="EMBL" id="JPKY01000077">
    <property type="protein sequence ID" value="KFH43122.1"/>
    <property type="molecule type" value="Genomic_DNA"/>
</dbReference>
<feature type="domain" description="Exportin-1/Importin-beta-like" evidence="8">
    <location>
        <begin position="108"/>
        <end position="274"/>
    </location>
</feature>
<organism evidence="9 10">
    <name type="scientific">Hapsidospora chrysogenum (strain ATCC 11550 / CBS 779.69 / DSM 880 / IAM 14645 / JCM 23072 / IMI 49137)</name>
    <name type="common">Acremonium chrysogenum</name>
    <dbReference type="NCBI Taxonomy" id="857340"/>
    <lineage>
        <taxon>Eukaryota</taxon>
        <taxon>Fungi</taxon>
        <taxon>Dikarya</taxon>
        <taxon>Ascomycota</taxon>
        <taxon>Pezizomycotina</taxon>
        <taxon>Sordariomycetes</taxon>
        <taxon>Hypocreomycetidae</taxon>
        <taxon>Hypocreales</taxon>
        <taxon>Bionectriaceae</taxon>
        <taxon>Hapsidospora</taxon>
    </lineage>
</organism>
<dbReference type="GO" id="GO:0005737">
    <property type="term" value="C:cytoplasm"/>
    <property type="evidence" value="ECO:0007669"/>
    <property type="project" value="TreeGrafter"/>
</dbReference>
<proteinExistence type="inferred from homology"/>
<dbReference type="InterPro" id="IPR016024">
    <property type="entry name" value="ARM-type_fold"/>
</dbReference>
<dbReference type="GO" id="GO:0008033">
    <property type="term" value="P:tRNA processing"/>
    <property type="evidence" value="ECO:0007669"/>
    <property type="project" value="UniProtKB-KW"/>
</dbReference>
<dbReference type="AlphaFoldDB" id="A0A086T190"/>
<comment type="similarity">
    <text evidence="2">Belongs to the importin beta family.</text>
</comment>
<comment type="function">
    <text evidence="7">tRNA nucleus export receptor which facilitates tRNA translocation across the nuclear pore complex. Involved in pre-tRNA splicing, probably by affecting the interaction of pre-tRNA with splicing endonuclease.</text>
</comment>
<comment type="caution">
    <text evidence="9">The sequence shown here is derived from an EMBL/GenBank/DDBJ whole genome shotgun (WGS) entry which is preliminary data.</text>
</comment>
<name>A0A086T190_HAPC1</name>
<evidence type="ECO:0000256" key="4">
    <source>
        <dbReference type="ARBA" id="ARBA00022694"/>
    </source>
</evidence>
<evidence type="ECO:0000256" key="2">
    <source>
        <dbReference type="ARBA" id="ARBA00007991"/>
    </source>
</evidence>
<evidence type="ECO:0000256" key="6">
    <source>
        <dbReference type="ARBA" id="ARBA00023242"/>
    </source>
</evidence>